<evidence type="ECO:0000256" key="23">
    <source>
        <dbReference type="ARBA" id="ARBA00034105"/>
    </source>
</evidence>
<reference evidence="31" key="3">
    <citation type="submission" date="2023-05" db="EMBL/GenBank/DDBJ databases">
        <authorList>
            <person name="Smith C.H."/>
        </authorList>
    </citation>
    <scope>NUCLEOTIDE SEQUENCE</scope>
    <source>
        <strain evidence="31">CHS0354</strain>
        <tissue evidence="31">Mantle</tissue>
    </source>
</reference>
<dbReference type="SUPFAM" id="SSF53822">
    <property type="entry name" value="Periplasmic binding protein-like I"/>
    <property type="match status" value="1"/>
</dbReference>
<evidence type="ECO:0000256" key="26">
    <source>
        <dbReference type="PIRSR" id="PIRSR601508-3"/>
    </source>
</evidence>
<dbReference type="InterPro" id="IPR001320">
    <property type="entry name" value="Iontro_rcpt_C"/>
</dbReference>
<evidence type="ECO:0000256" key="17">
    <source>
        <dbReference type="ARBA" id="ARBA00023180"/>
    </source>
</evidence>
<evidence type="ECO:0000313" key="32">
    <source>
        <dbReference type="Proteomes" id="UP001195483"/>
    </source>
</evidence>
<organism evidence="31 32">
    <name type="scientific">Potamilus streckersoni</name>
    <dbReference type="NCBI Taxonomy" id="2493646"/>
    <lineage>
        <taxon>Eukaryota</taxon>
        <taxon>Metazoa</taxon>
        <taxon>Spiralia</taxon>
        <taxon>Lophotrochozoa</taxon>
        <taxon>Mollusca</taxon>
        <taxon>Bivalvia</taxon>
        <taxon>Autobranchia</taxon>
        <taxon>Heteroconchia</taxon>
        <taxon>Palaeoheterodonta</taxon>
        <taxon>Unionida</taxon>
        <taxon>Unionoidea</taxon>
        <taxon>Unionidae</taxon>
        <taxon>Ambleminae</taxon>
        <taxon>Lampsilini</taxon>
        <taxon>Potamilus</taxon>
    </lineage>
</organism>
<feature type="transmembrane region" description="Helical" evidence="28">
    <location>
        <begin position="592"/>
        <end position="611"/>
    </location>
</feature>
<dbReference type="GO" id="GO:0014069">
    <property type="term" value="C:postsynaptic density"/>
    <property type="evidence" value="ECO:0007669"/>
    <property type="project" value="UniProtKB-SubCell"/>
</dbReference>
<dbReference type="PRINTS" id="PR00177">
    <property type="entry name" value="NMDARECEPTOR"/>
</dbReference>
<dbReference type="EMBL" id="JAEAOA010001910">
    <property type="protein sequence ID" value="KAK3577394.1"/>
    <property type="molecule type" value="Genomic_DNA"/>
</dbReference>
<evidence type="ECO:0000256" key="14">
    <source>
        <dbReference type="ARBA" id="ARBA00023136"/>
    </source>
</evidence>
<keyword evidence="20" id="KW-0407">Ion channel</keyword>
<evidence type="ECO:0000256" key="15">
    <source>
        <dbReference type="ARBA" id="ARBA00023157"/>
    </source>
</evidence>
<dbReference type="Proteomes" id="UP001195483">
    <property type="component" value="Unassembled WGS sequence"/>
</dbReference>
<feature type="region of interest" description="Disordered" evidence="27">
    <location>
        <begin position="910"/>
        <end position="934"/>
    </location>
</feature>
<feature type="compositionally biased region" description="Polar residues" evidence="27">
    <location>
        <begin position="910"/>
        <end position="920"/>
    </location>
</feature>
<feature type="transmembrane region" description="Helical" evidence="28">
    <location>
        <begin position="810"/>
        <end position="831"/>
    </location>
</feature>
<feature type="site" description="Interaction with the cone snail toxin Con-ikot-ikot" evidence="25">
    <location>
        <position position="686"/>
    </location>
</feature>
<feature type="transmembrane region" description="Helical" evidence="28">
    <location>
        <begin position="553"/>
        <end position="571"/>
    </location>
</feature>
<keyword evidence="10" id="KW-0460">Magnesium</keyword>
<dbReference type="FunFam" id="3.40.190.10:FF:000010">
    <property type="entry name" value="glutamate receptor ionotropic, NMDA 1 isoform X1"/>
    <property type="match status" value="1"/>
</dbReference>
<dbReference type="GO" id="GO:0017146">
    <property type="term" value="C:NMDA selective glutamate receptor complex"/>
    <property type="evidence" value="ECO:0007669"/>
    <property type="project" value="UniProtKB-ARBA"/>
</dbReference>
<dbReference type="CDD" id="cd06379">
    <property type="entry name" value="PBP1_iGluR_NMDA_NR1"/>
    <property type="match status" value="1"/>
</dbReference>
<dbReference type="GO" id="GO:0045211">
    <property type="term" value="C:postsynaptic membrane"/>
    <property type="evidence" value="ECO:0007669"/>
    <property type="project" value="UniProtKB-SubCell"/>
</dbReference>
<evidence type="ECO:0000256" key="28">
    <source>
        <dbReference type="SAM" id="Phobius"/>
    </source>
</evidence>
<evidence type="ECO:0000256" key="18">
    <source>
        <dbReference type="ARBA" id="ARBA00023257"/>
    </source>
</evidence>
<evidence type="ECO:0000256" key="1">
    <source>
        <dbReference type="ARBA" id="ARBA00004651"/>
    </source>
</evidence>
<evidence type="ECO:0000256" key="12">
    <source>
        <dbReference type="ARBA" id="ARBA00023018"/>
    </source>
</evidence>
<evidence type="ECO:0000256" key="24">
    <source>
        <dbReference type="PIRSR" id="PIRSR601508-1"/>
    </source>
</evidence>
<keyword evidence="4" id="KW-0813">Transport</keyword>
<dbReference type="Pfam" id="PF01094">
    <property type="entry name" value="ANF_receptor"/>
    <property type="match status" value="1"/>
</dbReference>
<evidence type="ECO:0000256" key="25">
    <source>
        <dbReference type="PIRSR" id="PIRSR601508-2"/>
    </source>
</evidence>
<dbReference type="InterPro" id="IPR049872">
    <property type="entry name" value="NMDA1-like_ligand-bd"/>
</dbReference>
<comment type="subunit">
    <text evidence="2">Forms a heteromeric NMDA channel with Nmdar2.</text>
</comment>
<evidence type="ECO:0000259" key="29">
    <source>
        <dbReference type="SMART" id="SM00079"/>
    </source>
</evidence>
<keyword evidence="12" id="KW-0770">Synapse</keyword>
<dbReference type="SMART" id="SM00918">
    <property type="entry name" value="Lig_chan-Glu_bd"/>
    <property type="match status" value="1"/>
</dbReference>
<keyword evidence="8" id="KW-0732">Signal</keyword>
<dbReference type="Pfam" id="PF00060">
    <property type="entry name" value="Lig_chan"/>
    <property type="match status" value="1"/>
</dbReference>
<evidence type="ECO:0000256" key="4">
    <source>
        <dbReference type="ARBA" id="ARBA00022448"/>
    </source>
</evidence>
<name>A0AAE0VGU2_9BIVA</name>
<evidence type="ECO:0000256" key="20">
    <source>
        <dbReference type="ARBA" id="ARBA00023303"/>
    </source>
</evidence>
<feature type="binding site" evidence="24">
    <location>
        <position position="514"/>
    </location>
    <ligand>
        <name>L-glutamate</name>
        <dbReference type="ChEBI" id="CHEBI:29985"/>
    </ligand>
</feature>
<dbReference type="CDD" id="cd13719">
    <property type="entry name" value="PBP2_iGluR_NMDA_Nr1"/>
    <property type="match status" value="1"/>
</dbReference>
<evidence type="ECO:0000256" key="8">
    <source>
        <dbReference type="ARBA" id="ARBA00022729"/>
    </source>
</evidence>
<evidence type="ECO:0000256" key="22">
    <source>
        <dbReference type="ARBA" id="ARBA00034100"/>
    </source>
</evidence>
<evidence type="ECO:0000256" key="19">
    <source>
        <dbReference type="ARBA" id="ARBA00023286"/>
    </source>
</evidence>
<comment type="caution">
    <text evidence="31">The sequence shown here is derived from an EMBL/GenBank/DDBJ whole genome shotgun (WGS) entry which is preliminary data.</text>
</comment>
<dbReference type="SUPFAM" id="SSF53850">
    <property type="entry name" value="Periplasmic binding protein-like II"/>
    <property type="match status" value="1"/>
</dbReference>
<sequence>MYQRLYLFAISWTLYQPRECAVVPITVGAVLSSSEQQTVFWEYVEQLNLKYDHYGYVRFNSTSVIMEPNPIKSAQVICRDLIPQKVNVIIVSHPPNSDNPPISVSYTCGFYQVPVIGIFARDSAFSDKNVHPTFIRTVPPFNHQAVVWVKMLLHFDWKKVVLIHGMDEEGRTMLSNFQAQAVPASIKIEKVLKYSTGIEDFTSILQELTNVQSRIVLLSASKRDAEQIFLNAANLNLTNSDYVWLVSERALEASTVPIGTIGLELTNRSNEQAHLEDSVNIIGNAFHKLFENNNLTDIGKMPQGCSDNYQWENGKIIFDALKNEVLENGKTGRVSFDSNGDRQDPIYWIKNVQPEKGLVEIGIYRRESIHGEQLQFGTKPIVWPSLSKEKPKGIKISTHLQIVTIEAKPFVYTKKAETEQKCRNDTLEIPCIFTDQKTGEKTTFCCYGYCIDMLFALIEKINFTFDLHLSKDNSFGIFTKKNNSKTKEWNGMMGELVRGETDLIVAPLTIDPERAEHIEFSKPFKYQGLTILVKKSQKDSSLASFLQPFQDTLWILVGLSVHVVALVLYLLDRFSPFGRFKMAKSEETEEDALNLSSAMWFAWGVLLNSGIGEGTPRSFSARVLGMVWAGFAMIIVASYTANLAAFLVLDRPDAKISGIDDARLRNPNENFKYATVKNSAVEMYFKRQVELSTMYRKMEDLNYKTAEEAIEAVKSGRLQAFIWDSSRLEYEAANECDLMVAGELFGRSGMGIGLQKGSPWTQQVSLAILELHEGGQMEQFDNKWILVESTACPERGQTPATLGLTNMAGVFMMVAGGIVAGVILIFIEILYKRHRGLKEKELELARNAADRWRGNIAKRRVLRQTLKHQREEQLREKSFGKLTSFESNSSMCTPINRVSSRKALTTGLSGFSRETCSTPPMSKPPRSLAPSGRSVAPATAFLLSANPAFTEDRPELV</sequence>
<dbReference type="Gene3D" id="3.40.190.10">
    <property type="entry name" value="Periplasmic binding protein-like II"/>
    <property type="match status" value="2"/>
</dbReference>
<dbReference type="InterPro" id="IPR019594">
    <property type="entry name" value="Glu/Gly-bd"/>
</dbReference>
<evidence type="ECO:0000256" key="16">
    <source>
        <dbReference type="ARBA" id="ARBA00023170"/>
    </source>
</evidence>
<evidence type="ECO:0000259" key="30">
    <source>
        <dbReference type="SMART" id="SM00918"/>
    </source>
</evidence>
<comment type="function">
    <text evidence="21">NMDA receptor subtype of glutamate-gated ion channels with high calcium permeability and voltage-dependent sensitivity to magnesium. Mediated by glycine. This protein plays a key role in synaptic plasticity, synaptogenesis, excitotoxicity, memory acquisition and learning. It mediates neuronal functions in glutamate neurotransmission. Is involved in the cell surface targeting of NMDA receptors. Plays a role in associative learning and in long-term memory consolidation.</text>
</comment>
<dbReference type="InterPro" id="IPR001508">
    <property type="entry name" value="Iono_Glu_rcpt_met"/>
</dbReference>
<dbReference type="PANTHER" id="PTHR18966">
    <property type="entry name" value="IONOTROPIC GLUTAMATE RECEPTOR"/>
    <property type="match status" value="1"/>
</dbReference>
<dbReference type="GO" id="GO:0038023">
    <property type="term" value="F:signaling receptor activity"/>
    <property type="evidence" value="ECO:0007669"/>
    <property type="project" value="InterPro"/>
</dbReference>
<proteinExistence type="predicted"/>
<feature type="domain" description="Ionotropic glutamate receptor L-glutamate and glycine-binding" evidence="30">
    <location>
        <begin position="430"/>
        <end position="498"/>
    </location>
</feature>
<evidence type="ECO:0000256" key="6">
    <source>
        <dbReference type="ARBA" id="ARBA00022553"/>
    </source>
</evidence>
<accession>A0AAE0VGU2</accession>
<keyword evidence="5" id="KW-1003">Cell membrane</keyword>
<keyword evidence="6" id="KW-0597">Phosphoprotein</keyword>
<evidence type="ECO:0000256" key="9">
    <source>
        <dbReference type="ARBA" id="ARBA00022837"/>
    </source>
</evidence>
<feature type="disulfide bond" evidence="26">
    <location>
        <begin position="736"/>
        <end position="792"/>
    </location>
</feature>
<evidence type="ECO:0000256" key="5">
    <source>
        <dbReference type="ARBA" id="ARBA00022475"/>
    </source>
</evidence>
<keyword evidence="18" id="KW-0628">Postsynaptic cell membrane</keyword>
<evidence type="ECO:0000256" key="13">
    <source>
        <dbReference type="ARBA" id="ARBA00023065"/>
    </source>
</evidence>
<evidence type="ECO:0000256" key="21">
    <source>
        <dbReference type="ARBA" id="ARBA00024675"/>
    </source>
</evidence>
<dbReference type="InterPro" id="IPR015683">
    <property type="entry name" value="Ionotropic_Glu_rcpt"/>
</dbReference>
<dbReference type="InterPro" id="IPR049873">
    <property type="entry name" value="NMDA1-like_N"/>
</dbReference>
<keyword evidence="32" id="KW-1185">Reference proteome</keyword>
<reference evidence="31" key="1">
    <citation type="journal article" date="2021" name="Genome Biol. Evol.">
        <title>A High-Quality Reference Genome for a Parasitic Bivalve with Doubly Uniparental Inheritance (Bivalvia: Unionida).</title>
        <authorList>
            <person name="Smith C.H."/>
        </authorList>
    </citation>
    <scope>NUCLEOTIDE SEQUENCE</scope>
    <source>
        <strain evidence="31">CHS0354</strain>
    </source>
</reference>
<evidence type="ECO:0000313" key="31">
    <source>
        <dbReference type="EMBL" id="KAK3577394.1"/>
    </source>
</evidence>
<dbReference type="Pfam" id="PF10562">
    <property type="entry name" value="CaM_bdg_C0"/>
    <property type="match status" value="1"/>
</dbReference>
<reference evidence="31" key="2">
    <citation type="journal article" date="2021" name="Genome Biol. Evol.">
        <title>Developing a high-quality reference genome for a parasitic bivalve with doubly uniparental inheritance (Bivalvia: Unionida).</title>
        <authorList>
            <person name="Smith C.H."/>
        </authorList>
    </citation>
    <scope>NUCLEOTIDE SEQUENCE</scope>
    <source>
        <strain evidence="31">CHS0354</strain>
        <tissue evidence="31">Mantle</tissue>
    </source>
</reference>
<evidence type="ECO:0000256" key="2">
    <source>
        <dbReference type="ARBA" id="ARBA00011106"/>
    </source>
</evidence>
<evidence type="ECO:0000256" key="7">
    <source>
        <dbReference type="ARBA" id="ARBA00022692"/>
    </source>
</evidence>
<evidence type="ECO:0000256" key="27">
    <source>
        <dbReference type="SAM" id="MobiDB-lite"/>
    </source>
</evidence>
<keyword evidence="16" id="KW-0675">Receptor</keyword>
<dbReference type="SUPFAM" id="SSF81324">
    <property type="entry name" value="Voltage-gated potassium channels"/>
    <property type="match status" value="1"/>
</dbReference>
<keyword evidence="7 28" id="KW-0812">Transmembrane</keyword>
<keyword evidence="11 28" id="KW-1133">Transmembrane helix</keyword>
<feature type="binding site" evidence="24">
    <location>
        <position position="507"/>
    </location>
    <ligand>
        <name>L-glutamate</name>
        <dbReference type="ChEBI" id="CHEBI:29985"/>
    </ligand>
</feature>
<dbReference type="GO" id="GO:0035235">
    <property type="term" value="P:ionotropic glutamate receptor signaling pathway"/>
    <property type="evidence" value="ECO:0007669"/>
    <property type="project" value="UniProtKB-ARBA"/>
</dbReference>
<keyword evidence="14 28" id="KW-0472">Membrane</keyword>
<dbReference type="Gene3D" id="1.10.287.70">
    <property type="match status" value="1"/>
</dbReference>
<dbReference type="SMART" id="SM00079">
    <property type="entry name" value="PBPe"/>
    <property type="match status" value="1"/>
</dbReference>
<feature type="site" description="Crucial to convey clamshell closure to channel opening" evidence="25">
    <location>
        <position position="656"/>
    </location>
</feature>
<keyword evidence="15 26" id="KW-1015">Disulfide bond</keyword>
<feature type="binding site" evidence="24">
    <location>
        <position position="509"/>
    </location>
    <ligand>
        <name>L-glutamate</name>
        <dbReference type="ChEBI" id="CHEBI:29985"/>
    </ligand>
</feature>
<gene>
    <name evidence="31" type="ORF">CHS0354_032241</name>
</gene>
<keyword evidence="13" id="KW-0406">Ion transport</keyword>
<comment type="subcellular location">
    <subcellularLocation>
        <location evidence="1">Cell membrane</location>
        <topology evidence="1">Multi-pass membrane protein</topology>
    </subcellularLocation>
    <subcellularLocation>
        <location evidence="22">Postsynaptic cell membrane</location>
    </subcellularLocation>
    <subcellularLocation>
        <location evidence="23">Postsynaptic density</location>
    </subcellularLocation>
</comment>
<dbReference type="InterPro" id="IPR028082">
    <property type="entry name" value="Peripla_BP_I"/>
</dbReference>
<evidence type="ECO:0000256" key="10">
    <source>
        <dbReference type="ARBA" id="ARBA00022842"/>
    </source>
</evidence>
<dbReference type="Pfam" id="PF10613">
    <property type="entry name" value="Lig_chan-Glu_bd"/>
    <property type="match status" value="1"/>
</dbReference>
<dbReference type="InterPro" id="IPR001828">
    <property type="entry name" value="ANF_lig-bd_rcpt"/>
</dbReference>
<keyword evidence="17" id="KW-0325">Glycoprotein</keyword>
<dbReference type="Gene3D" id="3.40.50.2300">
    <property type="match status" value="2"/>
</dbReference>
<feature type="binding site" evidence="24">
    <location>
        <position position="724"/>
    </location>
    <ligand>
        <name>L-glutamate</name>
        <dbReference type="ChEBI" id="CHEBI:29985"/>
    </ligand>
</feature>
<dbReference type="AlphaFoldDB" id="A0AAE0VGU2"/>
<evidence type="ECO:0000256" key="3">
    <source>
        <dbReference type="ARBA" id="ARBA00015895"/>
    </source>
</evidence>
<dbReference type="GO" id="GO:0015276">
    <property type="term" value="F:ligand-gated monoatomic ion channel activity"/>
    <property type="evidence" value="ECO:0007669"/>
    <property type="project" value="InterPro"/>
</dbReference>
<keyword evidence="9" id="KW-0106">Calcium</keyword>
<keyword evidence="19" id="KW-1071">Ligand-gated ion channel</keyword>
<feature type="domain" description="Ionotropic glutamate receptor C-terminal" evidence="29">
    <location>
        <begin position="426"/>
        <end position="787"/>
    </location>
</feature>
<feature type="transmembrane region" description="Helical" evidence="28">
    <location>
        <begin position="623"/>
        <end position="649"/>
    </location>
</feature>
<evidence type="ECO:0000256" key="11">
    <source>
        <dbReference type="ARBA" id="ARBA00022989"/>
    </source>
</evidence>
<dbReference type="FunFam" id="3.40.190.10:FF:000177">
    <property type="entry name" value="Glutamate [NMDA] receptor subunit 1"/>
    <property type="match status" value="1"/>
</dbReference>
<protein>
    <recommendedName>
        <fullName evidence="3">Glutamate [NMDA] receptor subunit 1</fullName>
    </recommendedName>
</protein>
<dbReference type="InterPro" id="IPR018882">
    <property type="entry name" value="CaM-bd_C0_NMDA_rcpt_NR1"/>
</dbReference>